<dbReference type="Pfam" id="PF13516">
    <property type="entry name" value="LRR_6"/>
    <property type="match status" value="2"/>
</dbReference>
<dbReference type="InterPro" id="IPR051425">
    <property type="entry name" value="Formin_Homology"/>
</dbReference>
<dbReference type="InterPro" id="IPR015425">
    <property type="entry name" value="FH2_Formin"/>
</dbReference>
<dbReference type="SMART" id="SM00498">
    <property type="entry name" value="FH2"/>
    <property type="match status" value="1"/>
</dbReference>
<feature type="compositionally biased region" description="Acidic residues" evidence="3">
    <location>
        <begin position="100"/>
        <end position="159"/>
    </location>
</feature>
<dbReference type="PANTHER" id="PTHR45725">
    <property type="entry name" value="FORMIN HOMOLOGY 2 FAMILY MEMBER"/>
    <property type="match status" value="1"/>
</dbReference>
<dbReference type="InterPro" id="IPR042201">
    <property type="entry name" value="FH2_Formin_sf"/>
</dbReference>
<evidence type="ECO:0000313" key="5">
    <source>
        <dbReference type="EMBL" id="CAK9052968.1"/>
    </source>
</evidence>
<evidence type="ECO:0000313" key="6">
    <source>
        <dbReference type="Proteomes" id="UP001642484"/>
    </source>
</evidence>
<feature type="region of interest" description="Disordered" evidence="3">
    <location>
        <begin position="1660"/>
        <end position="1835"/>
    </location>
</feature>
<comment type="caution">
    <text evidence="5">The sequence shown here is derived from an EMBL/GenBank/DDBJ whole genome shotgun (WGS) entry which is preliminary data.</text>
</comment>
<dbReference type="Gene3D" id="2.130.10.10">
    <property type="entry name" value="YVTN repeat-like/Quinoprotein amine dehydrogenase"/>
    <property type="match status" value="1"/>
</dbReference>
<feature type="region of interest" description="Disordered" evidence="3">
    <location>
        <begin position="1389"/>
        <end position="1411"/>
    </location>
</feature>
<feature type="compositionally biased region" description="Basic and acidic residues" evidence="3">
    <location>
        <begin position="1743"/>
        <end position="1758"/>
    </location>
</feature>
<dbReference type="SUPFAM" id="SSF50978">
    <property type="entry name" value="WD40 repeat-like"/>
    <property type="match status" value="1"/>
</dbReference>
<dbReference type="Pfam" id="PF02181">
    <property type="entry name" value="FH2"/>
    <property type="match status" value="1"/>
</dbReference>
<evidence type="ECO:0000256" key="2">
    <source>
        <dbReference type="SAM" id="Coils"/>
    </source>
</evidence>
<organism evidence="5 6">
    <name type="scientific">Durusdinium trenchii</name>
    <dbReference type="NCBI Taxonomy" id="1381693"/>
    <lineage>
        <taxon>Eukaryota</taxon>
        <taxon>Sar</taxon>
        <taxon>Alveolata</taxon>
        <taxon>Dinophyceae</taxon>
        <taxon>Suessiales</taxon>
        <taxon>Symbiodiniaceae</taxon>
        <taxon>Durusdinium</taxon>
    </lineage>
</organism>
<keyword evidence="2" id="KW-0175">Coiled coil</keyword>
<feature type="repeat" description="WD" evidence="1">
    <location>
        <begin position="484"/>
        <end position="523"/>
    </location>
</feature>
<dbReference type="InterPro" id="IPR015943">
    <property type="entry name" value="WD40/YVTN_repeat-like_dom_sf"/>
</dbReference>
<dbReference type="SMART" id="SM00368">
    <property type="entry name" value="LRR_RI"/>
    <property type="match status" value="4"/>
</dbReference>
<feature type="coiled-coil region" evidence="2">
    <location>
        <begin position="686"/>
        <end position="734"/>
    </location>
</feature>
<dbReference type="Gene3D" id="3.80.10.10">
    <property type="entry name" value="Ribonuclease Inhibitor"/>
    <property type="match status" value="1"/>
</dbReference>
<feature type="compositionally biased region" description="Basic and acidic residues" evidence="3">
    <location>
        <begin position="1692"/>
        <end position="1718"/>
    </location>
</feature>
<feature type="compositionally biased region" description="Gly residues" evidence="3">
    <location>
        <begin position="1816"/>
        <end position="1826"/>
    </location>
</feature>
<feature type="coiled-coil region" evidence="2">
    <location>
        <begin position="1020"/>
        <end position="1047"/>
    </location>
</feature>
<dbReference type="InterPro" id="IPR001611">
    <property type="entry name" value="Leu-rich_rpt"/>
</dbReference>
<gene>
    <name evidence="5" type="ORF">CCMP2556_LOCUS26667</name>
</gene>
<feature type="domain" description="FH2" evidence="4">
    <location>
        <begin position="1828"/>
        <end position="2303"/>
    </location>
</feature>
<dbReference type="EMBL" id="CAXAMN010018779">
    <property type="protein sequence ID" value="CAK9052968.1"/>
    <property type="molecule type" value="Genomic_DNA"/>
</dbReference>
<feature type="coiled-coil region" evidence="2">
    <location>
        <begin position="934"/>
        <end position="978"/>
    </location>
</feature>
<feature type="region of interest" description="Disordered" evidence="3">
    <location>
        <begin position="1481"/>
        <end position="1509"/>
    </location>
</feature>
<dbReference type="InterPro" id="IPR036322">
    <property type="entry name" value="WD40_repeat_dom_sf"/>
</dbReference>
<evidence type="ECO:0000256" key="1">
    <source>
        <dbReference type="PROSITE-ProRule" id="PRU00221"/>
    </source>
</evidence>
<dbReference type="PROSITE" id="PS50082">
    <property type="entry name" value="WD_REPEATS_2"/>
    <property type="match status" value="1"/>
</dbReference>
<feature type="compositionally biased region" description="Low complexity" evidence="3">
    <location>
        <begin position="226"/>
        <end position="240"/>
    </location>
</feature>
<evidence type="ECO:0000259" key="4">
    <source>
        <dbReference type="PROSITE" id="PS51444"/>
    </source>
</evidence>
<sequence length="2303" mass="252800">MSLSKWSAIFRHCEMTTIHAWKNSSTSRQNFNLVKLGHQHRRVQEYLLDGGQIKKKPEKPEATQTDPMSLELTATLTRVASELEGTLTRKVSTGEVEPPPTEEADLDENENSGDEDVEEEADDVSQEEQEEDEAEDDEDEDEDEEDEADEDEEADDVESDVDKVGKASGRAPAVSASSAAPARADPSADAPADASVDASALEGTLRLEPSEDAAEPESRPDKTDQEAAVTTAPADAVTEVPEPEPTKSKKGKKGKKKDKEKTEKRPKAKPKKEVPLQPKPVVRPGSSPPAVSSQPKEQTARPAPKAKARVEEEGMSCVQTLEMGLAVRNAICIGMEVWTVDWAGNVTVRERDDATKVRCEIPTNRFVWSMLHMEPHLMWMGQEAMGISLFDTKRKEFKGSLIGGHTGGVTCLASGDALDGAEVEKGAIPRRRAWSGSNDFTIRQWTIETWRSKEAKPEHLKDLKDAFIVDIGKFKVAISKGLQMYGHKNGVRCLIRIGPTLWSGSDDGSIRLWCTATGNCNETVDKAHGGSVLKLAVVRSFIWSSGSDGYIREWTIGGPVRECVRQIAPEGFDKGAYAIVPLGYDVWTCGHHPNIQVFSQADFFKTAEHPAHEPYVSNLLTVDRVETKIVWSTSIGDKKLKVWRHTIRGEVPNFDELKAANRLFEEEEEVRAKRLDEFVKRQSVLEDELAVSAQEYKNQLEALANDLAKSRANAEELDAKCKALEEELAGIRQLFEEMGLGKLMEDPEALADFLRRGQALEKIFKDLGLENFLENPEELRKVLEAFADLGLDDLLKNPEELKRFLSSAKELKEMLEAAGFGDVFNDPSKLEELRKQLDLLKQVREIFEKNGLGDAFKDPSLLAEVLSRYEGLRKAFEEFGFSELFEDPYNLKGFLRNYAKLRDAFRELGLEYLLDSAAAMKDFLAGHTSGEKELLDLRAKASRLDEVEDRLKRREDELARAKEEAKQLRERLAAFEAVGDLDSIKRWKSALPAPFSHHLVTTNKTKRQEASQLLALMRAKGNADGELAELRRQLEEKERERQEALDRERLMAIKYKELDIFKLDIIARELKALDTELGMVGKEVMSGFVYEEAPDHGSSKAARLRQADRWEVKRDGWEEVTHDVGPTGCHNLEEWLVNARLEGVLVQSEEVLATGRQLGDQAFSRFVASLLSASVEFARRPPLDGLHTGIRIQHIDLSGNCLTDTAAAALAECLAWIREHFGGHVLRSLHLSQNQIGPGGAEELALKFFPLDSSLVEYDLALSANPLGDVGVTLVARAVQRRNCNAVLHLSDVGCGAEGCRSLTDCLPALKGLDLSKNNIPGAELQALAAKLPATARFVLPEGLPASQTMVATQMTMERAVVPENRKAAAAANAVPRAQAVLDRARRALGKPSDATPAPAAPGARGAGHDTHSVSIASGLQATIDNQMFTRSRAPVVCLAPDGGMLQRQHSPSRVSATAQAVLDRARHVLQRQAATGVLPRTSSTAFRSGASVAPPQATMEAAPSPQLPEGNMAQNVTEFRTQVPLAAETKNSELPKHGALGTLGALSQEQPAELASATSRLASATAALQLQLGVERRPRQASEGERLVPDECEPDAEALAMPERTVRLEREVAELREDVRRIEHTVSSLQIEPEQEDRIEDNAELLWCEGLTSKIKPDCDMEEKMKQEKENNEGSIEEDDICSMPSIASLKAEKDLRESESLPSKRDLSPLKSETKPSKGPPKGKGKGPPLPSSSPKASPSRPKDEANPEPKEEAKLQDPSALQTPQVAGKGKGKAKGGPKGVPKGGPKGTGKGGPKGGPPTKGGGPGPPPKGGPPKGLGPGQGQGPAKAESKAPFHKKLYWKQVDIADAEGTIFSEESRRRANTCSAIDFNALSKILEAEKTKGSQLQRRSSGVLSKAQMRNIGTKVLSDHRARNIAIVLKRMPTSTTELVRVLSSLQWEDDRISSDDLEQILEAIPTQDEAKKLREHSSPEACQKLRDVEQMVMPLTLLNRASARVRVLCIARNVRLQFKSTMRSLARIRAACLAIQKSGMLRNVMLLALQLGNFINHGDSTKGAKAIAIGSLLALRDFKCGEGISTLHFLCASLMRSGQPDAAQVLQRELQPAERIAKMQVQGLSAGMKAFERDLDSIKSECRNYLEEYEGGGDDAVEPALDDDAKEFGQELAEVQAAAAAAACDMLESPRRRQKEDEDATRWVEDVMKIRGSAQRRLRCMRCIIEKLCSLLKADMESTAEQVHATLRFCGVLLPKSSNEVPVDLEALLSNLSEFTKVFKEHWDEVKKNMSRYQQLFSDGESASSSGAQ</sequence>
<dbReference type="InterPro" id="IPR001680">
    <property type="entry name" value="WD40_rpt"/>
</dbReference>
<dbReference type="PROSITE" id="PS51444">
    <property type="entry name" value="FH2"/>
    <property type="match status" value="1"/>
</dbReference>
<proteinExistence type="predicted"/>
<feature type="compositionally biased region" description="Basic and acidic residues" evidence="3">
    <location>
        <begin position="216"/>
        <end position="225"/>
    </location>
</feature>
<dbReference type="SMART" id="SM00320">
    <property type="entry name" value="WD40"/>
    <property type="match status" value="3"/>
</dbReference>
<dbReference type="Gene3D" id="1.20.58.2220">
    <property type="entry name" value="Formin, FH2 domain"/>
    <property type="match status" value="1"/>
</dbReference>
<feature type="region of interest" description="Disordered" evidence="3">
    <location>
        <begin position="83"/>
        <end position="311"/>
    </location>
</feature>
<feature type="compositionally biased region" description="Low complexity" evidence="3">
    <location>
        <begin position="167"/>
        <end position="200"/>
    </location>
</feature>
<feature type="compositionally biased region" description="Basic and acidic residues" evidence="3">
    <location>
        <begin position="1660"/>
        <end position="1673"/>
    </location>
</feature>
<feature type="compositionally biased region" description="Gly residues" evidence="3">
    <location>
        <begin position="1780"/>
        <end position="1807"/>
    </location>
</feature>
<feature type="compositionally biased region" description="Low complexity" evidence="3">
    <location>
        <begin position="1395"/>
        <end position="1404"/>
    </location>
</feature>
<keyword evidence="1" id="KW-0853">WD repeat</keyword>
<keyword evidence="6" id="KW-1185">Reference proteome</keyword>
<name>A0ABP0MPC5_9DINO</name>
<dbReference type="Proteomes" id="UP001642484">
    <property type="component" value="Unassembled WGS sequence"/>
</dbReference>
<protein>
    <recommendedName>
        <fullName evidence="4">FH2 domain-containing protein</fullName>
    </recommendedName>
</protein>
<dbReference type="SUPFAM" id="SSF52047">
    <property type="entry name" value="RNI-like"/>
    <property type="match status" value="1"/>
</dbReference>
<feature type="coiled-coil region" evidence="2">
    <location>
        <begin position="1606"/>
        <end position="1633"/>
    </location>
</feature>
<dbReference type="PANTHER" id="PTHR45725:SF1">
    <property type="entry name" value="DISHEVELLED ASSOCIATED ACTIVATOR OF MORPHOGENESIS, ISOFORM D"/>
    <property type="match status" value="1"/>
</dbReference>
<reference evidence="5 6" key="1">
    <citation type="submission" date="2024-02" db="EMBL/GenBank/DDBJ databases">
        <authorList>
            <person name="Chen Y."/>
            <person name="Shah S."/>
            <person name="Dougan E. K."/>
            <person name="Thang M."/>
            <person name="Chan C."/>
        </authorList>
    </citation>
    <scope>NUCLEOTIDE SEQUENCE [LARGE SCALE GENOMIC DNA]</scope>
</reference>
<dbReference type="InterPro" id="IPR032675">
    <property type="entry name" value="LRR_dom_sf"/>
</dbReference>
<evidence type="ECO:0000256" key="3">
    <source>
        <dbReference type="SAM" id="MobiDB-lite"/>
    </source>
</evidence>
<accession>A0ABP0MPC5</accession>
<dbReference type="SUPFAM" id="SSF101447">
    <property type="entry name" value="Formin homology 2 domain (FH2 domain)"/>
    <property type="match status" value="1"/>
</dbReference>